<proteinExistence type="predicted"/>
<dbReference type="Pfam" id="PF00059">
    <property type="entry name" value="Lectin_C"/>
    <property type="match status" value="2"/>
</dbReference>
<protein>
    <recommendedName>
        <fullName evidence="2">C-type lectin domain-containing protein</fullName>
    </recommendedName>
</protein>
<gene>
    <name evidence="3" type="ORF">QR680_011265</name>
</gene>
<dbReference type="InterPro" id="IPR050111">
    <property type="entry name" value="C-type_lectin/snaclec_domain"/>
</dbReference>
<evidence type="ECO:0000259" key="2">
    <source>
        <dbReference type="PROSITE" id="PS50041"/>
    </source>
</evidence>
<evidence type="ECO:0000313" key="4">
    <source>
        <dbReference type="Proteomes" id="UP001175271"/>
    </source>
</evidence>
<dbReference type="InterPro" id="IPR016187">
    <property type="entry name" value="CTDL_fold"/>
</dbReference>
<dbReference type="EMBL" id="JAUCMV010000001">
    <property type="protein sequence ID" value="KAK0429235.1"/>
    <property type="molecule type" value="Genomic_DNA"/>
</dbReference>
<keyword evidence="4" id="KW-1185">Reference proteome</keyword>
<dbReference type="InterPro" id="IPR001304">
    <property type="entry name" value="C-type_lectin-like"/>
</dbReference>
<organism evidence="3 4">
    <name type="scientific">Steinernema hermaphroditum</name>
    <dbReference type="NCBI Taxonomy" id="289476"/>
    <lineage>
        <taxon>Eukaryota</taxon>
        <taxon>Metazoa</taxon>
        <taxon>Ecdysozoa</taxon>
        <taxon>Nematoda</taxon>
        <taxon>Chromadorea</taxon>
        <taxon>Rhabditida</taxon>
        <taxon>Tylenchina</taxon>
        <taxon>Panagrolaimomorpha</taxon>
        <taxon>Strongyloidoidea</taxon>
        <taxon>Steinernematidae</taxon>
        <taxon>Steinernema</taxon>
    </lineage>
</organism>
<keyword evidence="1" id="KW-1015">Disulfide bond</keyword>
<dbReference type="Gene3D" id="3.10.100.10">
    <property type="entry name" value="Mannose-Binding Protein A, subunit A"/>
    <property type="match status" value="2"/>
</dbReference>
<dbReference type="PANTHER" id="PTHR22803">
    <property type="entry name" value="MANNOSE, PHOSPHOLIPASE, LECTIN RECEPTOR RELATED"/>
    <property type="match status" value="1"/>
</dbReference>
<reference evidence="3" key="1">
    <citation type="submission" date="2023-06" db="EMBL/GenBank/DDBJ databases">
        <title>Genomic analysis of the entomopathogenic nematode Steinernema hermaphroditum.</title>
        <authorList>
            <person name="Schwarz E.M."/>
            <person name="Heppert J.K."/>
            <person name="Baniya A."/>
            <person name="Schwartz H.T."/>
            <person name="Tan C.-H."/>
            <person name="Antoshechkin I."/>
            <person name="Sternberg P.W."/>
            <person name="Goodrich-Blair H."/>
            <person name="Dillman A.R."/>
        </authorList>
    </citation>
    <scope>NUCLEOTIDE SEQUENCE</scope>
    <source>
        <strain evidence="3">PS9179</strain>
        <tissue evidence="3">Whole animal</tissue>
    </source>
</reference>
<name>A0AA39IRQ2_9BILA</name>
<dbReference type="InterPro" id="IPR016186">
    <property type="entry name" value="C-type_lectin-like/link_sf"/>
</dbReference>
<dbReference type="AlphaFoldDB" id="A0AA39IRQ2"/>
<sequence length="275" mass="31091">MILLLLLLASPSLAYPIGTPLCPPGGIPSVFKKKCFLPVNLQTNFRNAEKTCAMFGGHLASITNRFDNNLLAYHLPSTVWIGGEVTDQGEWKWTDGNEMNFTNWAKNEPKKEKNYCMKLRGDEKWESGHCDDWAYFVCEKQARQVPQPFCPRAYKCFEGYTYIRFPAAKTWADAEKHCQSLKGHLPSIHSAEEEAFVESIVGTSAWIGAQLPPNSKEPVWSDGSEVTFKKWRYDGPDVHDFQSCVFLSASFDQGWENGLCNGTFPYVCKSPLNRP</sequence>
<evidence type="ECO:0000256" key="1">
    <source>
        <dbReference type="ARBA" id="ARBA00023157"/>
    </source>
</evidence>
<dbReference type="Proteomes" id="UP001175271">
    <property type="component" value="Unassembled WGS sequence"/>
</dbReference>
<evidence type="ECO:0000313" key="3">
    <source>
        <dbReference type="EMBL" id="KAK0429235.1"/>
    </source>
</evidence>
<dbReference type="SMART" id="SM00034">
    <property type="entry name" value="CLECT"/>
    <property type="match status" value="2"/>
</dbReference>
<accession>A0AA39IRQ2</accession>
<feature type="domain" description="C-type lectin" evidence="2">
    <location>
        <begin position="157"/>
        <end position="269"/>
    </location>
</feature>
<feature type="domain" description="C-type lectin" evidence="2">
    <location>
        <begin position="31"/>
        <end position="139"/>
    </location>
</feature>
<dbReference type="PROSITE" id="PS00615">
    <property type="entry name" value="C_TYPE_LECTIN_1"/>
    <property type="match status" value="1"/>
</dbReference>
<comment type="caution">
    <text evidence="3">The sequence shown here is derived from an EMBL/GenBank/DDBJ whole genome shotgun (WGS) entry which is preliminary data.</text>
</comment>
<dbReference type="InterPro" id="IPR018378">
    <property type="entry name" value="C-type_lectin_CS"/>
</dbReference>
<dbReference type="SUPFAM" id="SSF56436">
    <property type="entry name" value="C-type lectin-like"/>
    <property type="match status" value="2"/>
</dbReference>
<dbReference type="PROSITE" id="PS50041">
    <property type="entry name" value="C_TYPE_LECTIN_2"/>
    <property type="match status" value="2"/>
</dbReference>
<dbReference type="CDD" id="cd00037">
    <property type="entry name" value="CLECT"/>
    <property type="match status" value="2"/>
</dbReference>